<organism evidence="3">
    <name type="scientific">Schizophyllum commune (strain H4-8 / FGSC 9210)</name>
    <name type="common">Split gill fungus</name>
    <dbReference type="NCBI Taxonomy" id="578458"/>
    <lineage>
        <taxon>Eukaryota</taxon>
        <taxon>Fungi</taxon>
        <taxon>Dikarya</taxon>
        <taxon>Basidiomycota</taxon>
        <taxon>Agaricomycotina</taxon>
        <taxon>Agaricomycetes</taxon>
        <taxon>Agaricomycetidae</taxon>
        <taxon>Agaricales</taxon>
        <taxon>Schizophyllaceae</taxon>
        <taxon>Schizophyllum</taxon>
    </lineage>
</organism>
<dbReference type="RefSeq" id="XP_003035782.1">
    <property type="nucleotide sequence ID" value="XM_003035736.1"/>
</dbReference>
<gene>
    <name evidence="2" type="ORF">SCHCODRAFT_105239</name>
</gene>
<feature type="compositionally biased region" description="Pro residues" evidence="1">
    <location>
        <begin position="198"/>
        <end position="207"/>
    </location>
</feature>
<dbReference type="OrthoDB" id="3016333at2759"/>
<proteinExistence type="predicted"/>
<accession>D8PVL5</accession>
<evidence type="ECO:0000313" key="2">
    <source>
        <dbReference type="EMBL" id="EFJ00880.1"/>
    </source>
</evidence>
<protein>
    <submittedName>
        <fullName evidence="2">Uncharacterized protein</fullName>
    </submittedName>
</protein>
<dbReference type="KEGG" id="scm:SCHCO_01083669"/>
<dbReference type="EMBL" id="GL377303">
    <property type="protein sequence ID" value="EFJ00880.1"/>
    <property type="molecule type" value="Genomic_DNA"/>
</dbReference>
<dbReference type="VEuPathDB" id="FungiDB:SCHCODRAFT_01083669"/>
<feature type="region of interest" description="Disordered" evidence="1">
    <location>
        <begin position="298"/>
        <end position="372"/>
    </location>
</feature>
<dbReference type="Proteomes" id="UP000007431">
    <property type="component" value="Unassembled WGS sequence"/>
</dbReference>
<dbReference type="HOGENOM" id="CLU_386438_0_0_1"/>
<evidence type="ECO:0000256" key="1">
    <source>
        <dbReference type="SAM" id="MobiDB-lite"/>
    </source>
</evidence>
<dbReference type="GeneID" id="9595490"/>
<keyword evidence="3" id="KW-1185">Reference proteome</keyword>
<name>D8PVL5_SCHCM</name>
<dbReference type="eggNOG" id="ENOG502R1X6">
    <property type="taxonomic scope" value="Eukaryota"/>
</dbReference>
<feature type="compositionally biased region" description="Pro residues" evidence="1">
    <location>
        <begin position="303"/>
        <end position="315"/>
    </location>
</feature>
<evidence type="ECO:0000313" key="3">
    <source>
        <dbReference type="Proteomes" id="UP000007431"/>
    </source>
</evidence>
<feature type="region of interest" description="Disordered" evidence="1">
    <location>
        <begin position="143"/>
        <end position="210"/>
    </location>
</feature>
<reference evidence="2 3" key="1">
    <citation type="journal article" date="2010" name="Nat. Biotechnol.">
        <title>Genome sequence of the model mushroom Schizophyllum commune.</title>
        <authorList>
            <person name="Ohm R.A."/>
            <person name="de Jong J.F."/>
            <person name="Lugones L.G."/>
            <person name="Aerts A."/>
            <person name="Kothe E."/>
            <person name="Stajich J.E."/>
            <person name="de Vries R.P."/>
            <person name="Record E."/>
            <person name="Levasseur A."/>
            <person name="Baker S.E."/>
            <person name="Bartholomew K.A."/>
            <person name="Coutinho P.M."/>
            <person name="Erdmann S."/>
            <person name="Fowler T.J."/>
            <person name="Gathman A.C."/>
            <person name="Lombard V."/>
            <person name="Henrissat B."/>
            <person name="Knabe N."/>
            <person name="Kuees U."/>
            <person name="Lilly W.W."/>
            <person name="Lindquist E."/>
            <person name="Lucas S."/>
            <person name="Magnuson J.K."/>
            <person name="Piumi F."/>
            <person name="Raudaskoski M."/>
            <person name="Salamov A."/>
            <person name="Schmutz J."/>
            <person name="Schwarze F.W.M.R."/>
            <person name="vanKuyk P.A."/>
            <person name="Horton J.S."/>
            <person name="Grigoriev I.V."/>
            <person name="Woesten H.A.B."/>
        </authorList>
    </citation>
    <scope>NUCLEOTIDE SEQUENCE [LARGE SCALE GENOMIC DNA]</scope>
    <source>
        <strain evidence="3">H4-8 / FGSC 9210</strain>
    </source>
</reference>
<dbReference type="InParanoid" id="D8PVL5"/>
<feature type="non-terminal residue" evidence="2">
    <location>
        <position position="715"/>
    </location>
</feature>
<dbReference type="AlphaFoldDB" id="D8PVL5"/>
<sequence>MGSWAYQRTSVCKQRVCAERIAVFFARSATAWQVGCVLRQYRDECYTKIEQRMAPAKLVKVATQGSCLRSSAEIGVSVGRASQAIGGQHTQANKTREVQIDLHLLTKHNDIVDAAPEVGEAHSRSNLLDKLLPSMAFLFQNRHGQNSKRGRSPPEPPKTPNPSAEDVPHLITKSPATNRVVKRGREHDTPRITVPTRSPSPPAPQPRTPRLQATTFQLPPAHIALSGALPPVAAPSRTPMPTSETIDDAEKLRRLLAKAASLAKTVPPSFNTATYVNQLAKWSGIPLEVPTIAPTPVSVTHPPVAPPTHTPPAPVAPDSHAPEEPSRSYAATVQSRMTRPPPPPHPVRPEKPRVHPNAPPARTLDTPRRRPTRRLLLIPDQPLHHPDVTKRPHPQTILDAINKPAIVAAGDALTAASYTRGGTLALHTQSPASASRILARYSMNIMRSLSKLFHFDPTKSELLLDTKWEKVVIQQVPLPPQSYWPTYTEGDPNGEFSRAVSGWLEDITKKVNKAGSRQGLRQLMPLVRDRTNGVLHAAADTAQHGCLRTISFVAAFSEEGTANSLLRNGICLRSQPVTPPSHPLCYLLLHHSAQPQYRDGRRHGQQSPGLVYVTLLLLVACYVWVLPALKPLHGLSSLRLVCKAPHVFLRAKGHLKRTSTIRSMVTEDSQAPFNDSAPIYELSLFYNGMPHPHIGHVNFPANPLMQSSTFFDTLS</sequence>